<name>A0ACB8CJW8_DERSI</name>
<evidence type="ECO:0000313" key="1">
    <source>
        <dbReference type="EMBL" id="KAH7945135.1"/>
    </source>
</evidence>
<sequence>MLLGIVSQERRDYAELEGRVESLRSHTFVGRRPIEFRLFAVTGKEGSTCTTGLNSGIEAYKKSKCGEREKARKVFKNNGAVDLLVEMLFLVLASVLWLTRGGSSWRAGPTCPAEEKLATFEDEYRLMTNQLQKVDWNFAANMTSETRTQRDNFQPLYNVWMSSWKKWAKAFRGYAGVCPASSMELISMMKSGVVVQDPQKAKKVSELRTAMISYSAKENYNDLERYMAGTTDPTLLKSRWLQWAKWQNASQVYFAALVSMLNDAAVSNGYRHYAESWNEGLDVEQESVRLWEQVQPLYLELHAYVRGALLRRYGKELQPNGPIPVHLLGNPFGENWRNLADFVVPADLRRSPSEHAQPERRVLPSDCMRRAEAHYEELGFPPMPPLFWKNSVFERPGNSTAMDCHATAYDFGDGSDFRTAPLAALHEAIGEAFGHAAAACGGAGSAGGEPHTDGSEKRMHSRRDTVGRLLREALFKLVPLPWILSVERWRYAVFQGHIPAESLASSLWGYREKFQGVKPPTPEARGYFDVGGKHHVSHFIPYFRYFFARFLDYQLLTAMCAERRQKGPMVFCCVESDTPAVRNISCRYISEKPKPLRSLRNFDL</sequence>
<comment type="caution">
    <text evidence="1">The sequence shown here is derived from an EMBL/GenBank/DDBJ whole genome shotgun (WGS) entry which is preliminary data.</text>
</comment>
<organism evidence="1 2">
    <name type="scientific">Dermacentor silvarum</name>
    <name type="common">Tick</name>
    <dbReference type="NCBI Taxonomy" id="543639"/>
    <lineage>
        <taxon>Eukaryota</taxon>
        <taxon>Metazoa</taxon>
        <taxon>Ecdysozoa</taxon>
        <taxon>Arthropoda</taxon>
        <taxon>Chelicerata</taxon>
        <taxon>Arachnida</taxon>
        <taxon>Acari</taxon>
        <taxon>Parasitiformes</taxon>
        <taxon>Ixodida</taxon>
        <taxon>Ixodoidea</taxon>
        <taxon>Ixodidae</taxon>
        <taxon>Rhipicephalinae</taxon>
        <taxon>Dermacentor</taxon>
    </lineage>
</organism>
<protein>
    <submittedName>
        <fullName evidence="1">Uncharacterized protein</fullName>
    </submittedName>
</protein>
<accession>A0ACB8CJW8</accession>
<dbReference type="Proteomes" id="UP000821865">
    <property type="component" value="Chromosome 6"/>
</dbReference>
<dbReference type="EMBL" id="CM023475">
    <property type="protein sequence ID" value="KAH7945135.1"/>
    <property type="molecule type" value="Genomic_DNA"/>
</dbReference>
<gene>
    <name evidence="1" type="ORF">HPB49_007142</name>
</gene>
<reference evidence="1" key="1">
    <citation type="submission" date="2020-05" db="EMBL/GenBank/DDBJ databases">
        <title>Large-scale comparative analyses of tick genomes elucidate their genetic diversity and vector capacities.</title>
        <authorList>
            <person name="Jia N."/>
            <person name="Wang J."/>
            <person name="Shi W."/>
            <person name="Du L."/>
            <person name="Sun Y."/>
            <person name="Zhan W."/>
            <person name="Jiang J."/>
            <person name="Wang Q."/>
            <person name="Zhang B."/>
            <person name="Ji P."/>
            <person name="Sakyi L.B."/>
            <person name="Cui X."/>
            <person name="Yuan T."/>
            <person name="Jiang B."/>
            <person name="Yang W."/>
            <person name="Lam T.T.-Y."/>
            <person name="Chang Q."/>
            <person name="Ding S."/>
            <person name="Wang X."/>
            <person name="Zhu J."/>
            <person name="Ruan X."/>
            <person name="Zhao L."/>
            <person name="Wei J."/>
            <person name="Que T."/>
            <person name="Du C."/>
            <person name="Cheng J."/>
            <person name="Dai P."/>
            <person name="Han X."/>
            <person name="Huang E."/>
            <person name="Gao Y."/>
            <person name="Liu J."/>
            <person name="Shao H."/>
            <person name="Ye R."/>
            <person name="Li L."/>
            <person name="Wei W."/>
            <person name="Wang X."/>
            <person name="Wang C."/>
            <person name="Yang T."/>
            <person name="Huo Q."/>
            <person name="Li W."/>
            <person name="Guo W."/>
            <person name="Chen H."/>
            <person name="Zhou L."/>
            <person name="Ni X."/>
            <person name="Tian J."/>
            <person name="Zhou Y."/>
            <person name="Sheng Y."/>
            <person name="Liu T."/>
            <person name="Pan Y."/>
            <person name="Xia L."/>
            <person name="Li J."/>
            <person name="Zhao F."/>
            <person name="Cao W."/>
        </authorList>
    </citation>
    <scope>NUCLEOTIDE SEQUENCE</scope>
    <source>
        <strain evidence="1">Dsil-2018</strain>
    </source>
</reference>
<keyword evidence="2" id="KW-1185">Reference proteome</keyword>
<proteinExistence type="predicted"/>
<evidence type="ECO:0000313" key="2">
    <source>
        <dbReference type="Proteomes" id="UP000821865"/>
    </source>
</evidence>